<evidence type="ECO:0000256" key="6">
    <source>
        <dbReference type="ARBA" id="ARBA00023136"/>
    </source>
</evidence>
<gene>
    <name evidence="8" type="primary">mntP</name>
    <name evidence="9" type="ORF">H8695_05400</name>
</gene>
<feature type="transmembrane region" description="Helical" evidence="8">
    <location>
        <begin position="166"/>
        <end position="183"/>
    </location>
</feature>
<dbReference type="EMBL" id="JACRSP010000002">
    <property type="protein sequence ID" value="MBC8536126.1"/>
    <property type="molecule type" value="Genomic_DNA"/>
</dbReference>
<feature type="transmembrane region" description="Helical" evidence="8">
    <location>
        <begin position="107"/>
        <end position="127"/>
    </location>
</feature>
<keyword evidence="3 8" id="KW-0812">Transmembrane</keyword>
<organism evidence="9 10">
    <name type="scientific">Feifania hominis</name>
    <dbReference type="NCBI Taxonomy" id="2763660"/>
    <lineage>
        <taxon>Bacteria</taxon>
        <taxon>Bacillati</taxon>
        <taxon>Bacillota</taxon>
        <taxon>Clostridia</taxon>
        <taxon>Eubacteriales</taxon>
        <taxon>Feifaniaceae</taxon>
        <taxon>Feifania</taxon>
    </lineage>
</organism>
<evidence type="ECO:0000313" key="9">
    <source>
        <dbReference type="EMBL" id="MBC8536126.1"/>
    </source>
</evidence>
<keyword evidence="7 8" id="KW-0464">Manganese</keyword>
<feature type="transmembrane region" description="Helical" evidence="8">
    <location>
        <begin position="6"/>
        <end position="29"/>
    </location>
</feature>
<evidence type="ECO:0000256" key="1">
    <source>
        <dbReference type="ARBA" id="ARBA00022448"/>
    </source>
</evidence>
<accession>A0A926DE19</accession>
<comment type="function">
    <text evidence="8">Probably functions as a manganese efflux pump.</text>
</comment>
<dbReference type="HAMAP" id="MF_01521">
    <property type="entry name" value="MntP_pump"/>
    <property type="match status" value="1"/>
</dbReference>
<keyword evidence="2 8" id="KW-1003">Cell membrane</keyword>
<evidence type="ECO:0000256" key="7">
    <source>
        <dbReference type="ARBA" id="ARBA00023211"/>
    </source>
</evidence>
<dbReference type="GO" id="GO:0005384">
    <property type="term" value="F:manganese ion transmembrane transporter activity"/>
    <property type="evidence" value="ECO:0007669"/>
    <property type="project" value="UniProtKB-UniRule"/>
</dbReference>
<dbReference type="InterPro" id="IPR003810">
    <property type="entry name" value="Mntp/YtaF"/>
</dbReference>
<comment type="similarity">
    <text evidence="8">Belongs to the MntP (TC 9.B.29) family.</text>
</comment>
<evidence type="ECO:0000256" key="8">
    <source>
        <dbReference type="HAMAP-Rule" id="MF_01521"/>
    </source>
</evidence>
<keyword evidence="4 8" id="KW-1133">Transmembrane helix</keyword>
<keyword evidence="10" id="KW-1185">Reference proteome</keyword>
<proteinExistence type="inferred from homology"/>
<evidence type="ECO:0000256" key="3">
    <source>
        <dbReference type="ARBA" id="ARBA00022692"/>
    </source>
</evidence>
<keyword evidence="1 8" id="KW-0813">Transport</keyword>
<feature type="transmembrane region" description="Helical" evidence="8">
    <location>
        <begin position="70"/>
        <end position="86"/>
    </location>
</feature>
<evidence type="ECO:0000256" key="5">
    <source>
        <dbReference type="ARBA" id="ARBA00023065"/>
    </source>
</evidence>
<dbReference type="InterPro" id="IPR022929">
    <property type="entry name" value="Put_MntP"/>
</dbReference>
<comment type="subcellular location">
    <subcellularLocation>
        <location evidence="8">Cell membrane</location>
        <topology evidence="8">Multi-pass membrane protein</topology>
    </subcellularLocation>
</comment>
<feature type="transmembrane region" description="Helical" evidence="8">
    <location>
        <begin position="133"/>
        <end position="154"/>
    </location>
</feature>
<evidence type="ECO:0000313" key="10">
    <source>
        <dbReference type="Proteomes" id="UP000620366"/>
    </source>
</evidence>
<keyword evidence="5 8" id="KW-0406">Ion transport</keyword>
<dbReference type="RefSeq" id="WP_249299878.1">
    <property type="nucleotide sequence ID" value="NZ_JACRSP010000002.1"/>
</dbReference>
<reference evidence="9" key="1">
    <citation type="submission" date="2020-08" db="EMBL/GenBank/DDBJ databases">
        <title>Genome public.</title>
        <authorList>
            <person name="Liu C."/>
            <person name="Sun Q."/>
        </authorList>
    </citation>
    <scope>NUCLEOTIDE SEQUENCE</scope>
    <source>
        <strain evidence="9">BX7</strain>
    </source>
</reference>
<evidence type="ECO:0000256" key="2">
    <source>
        <dbReference type="ARBA" id="ARBA00022475"/>
    </source>
</evidence>
<dbReference type="AlphaFoldDB" id="A0A926DE19"/>
<dbReference type="Proteomes" id="UP000620366">
    <property type="component" value="Unassembled WGS sequence"/>
</dbReference>
<protein>
    <recommendedName>
        <fullName evidence="8">Putative manganese efflux pump MntP</fullName>
    </recommendedName>
</protein>
<dbReference type="GO" id="GO:0005886">
    <property type="term" value="C:plasma membrane"/>
    <property type="evidence" value="ECO:0007669"/>
    <property type="project" value="UniProtKB-SubCell"/>
</dbReference>
<feature type="transmembrane region" description="Helical" evidence="8">
    <location>
        <begin position="36"/>
        <end position="58"/>
    </location>
</feature>
<evidence type="ECO:0000256" key="4">
    <source>
        <dbReference type="ARBA" id="ARBA00022989"/>
    </source>
</evidence>
<name>A0A926DE19_9FIRM</name>
<keyword evidence="6 8" id="KW-0472">Membrane</keyword>
<dbReference type="PANTHER" id="PTHR35529">
    <property type="entry name" value="MANGANESE EFFLUX PUMP MNTP-RELATED"/>
    <property type="match status" value="1"/>
</dbReference>
<sequence>MGVFTLFLIALGLSMDAFAVSISDGLCYPQAGRKQAFLTALVFGVFQAGMPMIGYFAGRTFAGAISSLDHWIALVLLGFIGGKMLIEAIRELREPESCPARKFSFQLLLMQGVATSIDALAVGVSFAVMDVNIFYAAGFIGVTTFLCSFAGFFLGRIFGGRWGQKAEILGGLILIGIGLKIFIEHTFA</sequence>
<dbReference type="Pfam" id="PF02659">
    <property type="entry name" value="Mntp"/>
    <property type="match status" value="1"/>
</dbReference>
<comment type="caution">
    <text evidence="9">The sequence shown here is derived from an EMBL/GenBank/DDBJ whole genome shotgun (WGS) entry which is preliminary data.</text>
</comment>
<dbReference type="PANTHER" id="PTHR35529:SF1">
    <property type="entry name" value="MANGANESE EFFLUX PUMP MNTP-RELATED"/>
    <property type="match status" value="1"/>
</dbReference>